<reference evidence="2" key="2">
    <citation type="submission" date="2020-09" db="EMBL/GenBank/DDBJ databases">
        <authorList>
            <person name="Sun Q."/>
            <person name="Ohkuma M."/>
        </authorList>
    </citation>
    <scope>NUCLEOTIDE SEQUENCE</scope>
    <source>
        <strain evidence="2">JCM 5069</strain>
    </source>
</reference>
<evidence type="ECO:0000256" key="1">
    <source>
        <dbReference type="SAM" id="MobiDB-lite"/>
    </source>
</evidence>
<organism evidence="2 3">
    <name type="scientific">Streptomyces sulfonofaciens</name>
    <dbReference type="NCBI Taxonomy" id="68272"/>
    <lineage>
        <taxon>Bacteria</taxon>
        <taxon>Bacillati</taxon>
        <taxon>Actinomycetota</taxon>
        <taxon>Actinomycetes</taxon>
        <taxon>Kitasatosporales</taxon>
        <taxon>Streptomycetaceae</taxon>
        <taxon>Streptomyces</taxon>
    </lineage>
</organism>
<proteinExistence type="predicted"/>
<accession>A0A919GHQ5</accession>
<dbReference type="Proteomes" id="UP000603708">
    <property type="component" value="Unassembled WGS sequence"/>
</dbReference>
<protein>
    <submittedName>
        <fullName evidence="2">Uncharacterized protein</fullName>
    </submittedName>
</protein>
<feature type="region of interest" description="Disordered" evidence="1">
    <location>
        <begin position="14"/>
        <end position="173"/>
    </location>
</feature>
<feature type="compositionally biased region" description="Low complexity" evidence="1">
    <location>
        <begin position="126"/>
        <end position="151"/>
    </location>
</feature>
<feature type="compositionally biased region" description="Gly residues" evidence="1">
    <location>
        <begin position="152"/>
        <end position="173"/>
    </location>
</feature>
<dbReference type="EMBL" id="BNCD01000017">
    <property type="protein sequence ID" value="GHH84997.1"/>
    <property type="molecule type" value="Genomic_DNA"/>
</dbReference>
<sequence>MKTAAAMGVATAIAAGAHSVADSPVRAQASSEPRDETLETSENQLATAQDTAHPRTPSGTPSDLATDSARAPQAIQQASRHTGAGTAGSGHVQHHTASSAGGAPSVAPAPSSPPAADTPGTPAPSRPADSPPQAAQQPSGSSGPADGSDQSGQGGVLTGVVHGVGGVLGGLLG</sequence>
<reference evidence="2" key="1">
    <citation type="journal article" date="2014" name="Int. J. Syst. Evol. Microbiol.">
        <title>Complete genome sequence of Corynebacterium casei LMG S-19264T (=DSM 44701T), isolated from a smear-ripened cheese.</title>
        <authorList>
            <consortium name="US DOE Joint Genome Institute (JGI-PGF)"/>
            <person name="Walter F."/>
            <person name="Albersmeier A."/>
            <person name="Kalinowski J."/>
            <person name="Ruckert C."/>
        </authorList>
    </citation>
    <scope>NUCLEOTIDE SEQUENCE</scope>
    <source>
        <strain evidence="2">JCM 5069</strain>
    </source>
</reference>
<name>A0A919GHQ5_9ACTN</name>
<feature type="compositionally biased region" description="Polar residues" evidence="1">
    <location>
        <begin position="40"/>
        <end position="50"/>
    </location>
</feature>
<evidence type="ECO:0000313" key="2">
    <source>
        <dbReference type="EMBL" id="GHH84997.1"/>
    </source>
</evidence>
<keyword evidence="3" id="KW-1185">Reference proteome</keyword>
<dbReference type="AlphaFoldDB" id="A0A919GHQ5"/>
<feature type="compositionally biased region" description="Low complexity" evidence="1">
    <location>
        <begin position="96"/>
        <end position="120"/>
    </location>
</feature>
<gene>
    <name evidence="2" type="ORF">GCM10018793_51250</name>
</gene>
<comment type="caution">
    <text evidence="2">The sequence shown here is derived from an EMBL/GenBank/DDBJ whole genome shotgun (WGS) entry which is preliminary data.</text>
</comment>
<evidence type="ECO:0000313" key="3">
    <source>
        <dbReference type="Proteomes" id="UP000603708"/>
    </source>
</evidence>